<dbReference type="Gene3D" id="3.40.960.10">
    <property type="entry name" value="VSR Endonuclease"/>
    <property type="match status" value="1"/>
</dbReference>
<gene>
    <name evidence="8" type="primary">vsr</name>
    <name evidence="8" type="ORF">AB8O55_11540</name>
</gene>
<protein>
    <submittedName>
        <fullName evidence="8">DNA mismatch endonuclease Vsr</fullName>
    </submittedName>
</protein>
<dbReference type="SUPFAM" id="SSF52980">
    <property type="entry name" value="Restriction endonuclease-like"/>
    <property type="match status" value="1"/>
</dbReference>
<keyword evidence="1" id="KW-0540">Nuclease</keyword>
<evidence type="ECO:0000256" key="5">
    <source>
        <dbReference type="ARBA" id="ARBA00023204"/>
    </source>
</evidence>
<organism evidence="8 9">
    <name type="scientific">Saccharopolyspora cebuensis</name>
    <dbReference type="NCBI Taxonomy" id="418759"/>
    <lineage>
        <taxon>Bacteria</taxon>
        <taxon>Bacillati</taxon>
        <taxon>Actinomycetota</taxon>
        <taxon>Actinomycetes</taxon>
        <taxon>Pseudonocardiales</taxon>
        <taxon>Pseudonocardiaceae</taxon>
        <taxon>Saccharopolyspora</taxon>
    </lineage>
</organism>
<evidence type="ECO:0000256" key="1">
    <source>
        <dbReference type="ARBA" id="ARBA00022722"/>
    </source>
</evidence>
<dbReference type="EMBL" id="JBGEHV010000017">
    <property type="protein sequence ID" value="MEY8040029.1"/>
    <property type="molecule type" value="Genomic_DNA"/>
</dbReference>
<sequence>MTYEYVDPGPTPRAASPATAKVMRSTRRRDTGPELRLRRALHRRGLRYLVDTTPPGTNKRRRADVLLRGPRIAVFVDGCFWHSCPQHAHLPKRNREWWRRKLDGVVRRDRDTDAELTAAGWAIVRVWEHEDPEAAADRIARMARDRLGEKRGR</sequence>
<name>A0ABV4CKS8_9PSEU</name>
<keyword evidence="5" id="KW-0234">DNA repair</keyword>
<dbReference type="NCBIfam" id="TIGR00632">
    <property type="entry name" value="vsr"/>
    <property type="match status" value="1"/>
</dbReference>
<reference evidence="8 9" key="1">
    <citation type="submission" date="2024-08" db="EMBL/GenBank/DDBJ databases">
        <title>Genome mining of Saccharopolyspora cebuensis PGLac3 from Nigerian medicinal plant.</title>
        <authorList>
            <person name="Ezeobiora C.E."/>
            <person name="Igbokwe N.H."/>
            <person name="Amin D.H."/>
            <person name="Mendie U.E."/>
        </authorList>
    </citation>
    <scope>NUCLEOTIDE SEQUENCE [LARGE SCALE GENOMIC DNA]</scope>
    <source>
        <strain evidence="8 9">PGLac3</strain>
    </source>
</reference>
<dbReference type="InterPro" id="IPR011335">
    <property type="entry name" value="Restrct_endonuc-II-like"/>
</dbReference>
<proteinExistence type="inferred from homology"/>
<evidence type="ECO:0000313" key="8">
    <source>
        <dbReference type="EMBL" id="MEY8040029.1"/>
    </source>
</evidence>
<keyword evidence="2 8" id="KW-0255">Endonuclease</keyword>
<evidence type="ECO:0000313" key="9">
    <source>
        <dbReference type="Proteomes" id="UP001564626"/>
    </source>
</evidence>
<evidence type="ECO:0000256" key="7">
    <source>
        <dbReference type="SAM" id="MobiDB-lite"/>
    </source>
</evidence>
<keyword evidence="4" id="KW-0378">Hydrolase</keyword>
<evidence type="ECO:0000256" key="3">
    <source>
        <dbReference type="ARBA" id="ARBA00022763"/>
    </source>
</evidence>
<dbReference type="InterPro" id="IPR004603">
    <property type="entry name" value="DNA_mismatch_endonuc_vsr"/>
</dbReference>
<evidence type="ECO:0000256" key="4">
    <source>
        <dbReference type="ARBA" id="ARBA00022801"/>
    </source>
</evidence>
<comment type="similarity">
    <text evidence="6">Belongs to the Vsr family.</text>
</comment>
<evidence type="ECO:0000256" key="6">
    <source>
        <dbReference type="ARBA" id="ARBA00029466"/>
    </source>
</evidence>
<evidence type="ECO:0000256" key="2">
    <source>
        <dbReference type="ARBA" id="ARBA00022759"/>
    </source>
</evidence>
<dbReference type="Pfam" id="PF03852">
    <property type="entry name" value="Vsr"/>
    <property type="match status" value="1"/>
</dbReference>
<dbReference type="RefSeq" id="WP_369774767.1">
    <property type="nucleotide sequence ID" value="NZ_JBGEHV010000017.1"/>
</dbReference>
<comment type="caution">
    <text evidence="8">The sequence shown here is derived from an EMBL/GenBank/DDBJ whole genome shotgun (WGS) entry which is preliminary data.</text>
</comment>
<keyword evidence="3" id="KW-0227">DNA damage</keyword>
<accession>A0ABV4CKS8</accession>
<keyword evidence="9" id="KW-1185">Reference proteome</keyword>
<dbReference type="Proteomes" id="UP001564626">
    <property type="component" value="Unassembled WGS sequence"/>
</dbReference>
<feature type="region of interest" description="Disordered" evidence="7">
    <location>
        <begin position="1"/>
        <end position="31"/>
    </location>
</feature>
<dbReference type="GO" id="GO:0004519">
    <property type="term" value="F:endonuclease activity"/>
    <property type="evidence" value="ECO:0007669"/>
    <property type="project" value="UniProtKB-KW"/>
</dbReference>